<dbReference type="EMBL" id="JAUCBP010000001">
    <property type="protein sequence ID" value="MDM7859036.1"/>
    <property type="molecule type" value="Genomic_DNA"/>
</dbReference>
<name>A0ABT7SS68_9ALTE</name>
<dbReference type="Proteomes" id="UP001234343">
    <property type="component" value="Unassembled WGS sequence"/>
</dbReference>
<gene>
    <name evidence="1" type="ORF">QTP81_00275</name>
</gene>
<accession>A0ABT7SS68</accession>
<evidence type="ECO:0000313" key="1">
    <source>
        <dbReference type="EMBL" id="MDM7859036.1"/>
    </source>
</evidence>
<keyword evidence="2" id="KW-1185">Reference proteome</keyword>
<reference evidence="1 2" key="1">
    <citation type="submission" date="2023-06" db="EMBL/GenBank/DDBJ databases">
        <title>Alteromonas sp. ASW11-36 isolated from intertidal sand.</title>
        <authorList>
            <person name="Li Y."/>
        </authorList>
    </citation>
    <scope>NUCLEOTIDE SEQUENCE [LARGE SCALE GENOMIC DNA]</scope>
    <source>
        <strain evidence="1 2">ASW11-36</strain>
    </source>
</reference>
<protein>
    <submittedName>
        <fullName evidence="1">Uncharacterized protein</fullName>
    </submittedName>
</protein>
<evidence type="ECO:0000313" key="2">
    <source>
        <dbReference type="Proteomes" id="UP001234343"/>
    </source>
</evidence>
<sequence>MVVWILYNDFDLSEVNSIQRSYYQQTLPETLNTKLAIEDVDFQRLTDATDLSLIRADSLLLCICSASSVNDVALNRLLIEFKMRSKNVFALVLGEDLQSVVGDEQQKDKKKKIDDYFPAALLLDYDTAGNTTEIKSEPIAVAAGPDAHSRGIAVKKFTAAIFDVPYRELTQRQNKVKNAVILVVLIVLSLSTLQCVSDTSSSMDKFYEQFRIQGN</sequence>
<organism evidence="1 2">
    <name type="scientific">Alteromonas arenosi</name>
    <dbReference type="NCBI Taxonomy" id="3055817"/>
    <lineage>
        <taxon>Bacteria</taxon>
        <taxon>Pseudomonadati</taxon>
        <taxon>Pseudomonadota</taxon>
        <taxon>Gammaproteobacteria</taxon>
        <taxon>Alteromonadales</taxon>
        <taxon>Alteromonadaceae</taxon>
        <taxon>Alteromonas/Salinimonas group</taxon>
        <taxon>Alteromonas</taxon>
    </lineage>
</organism>
<proteinExistence type="predicted"/>
<dbReference type="RefSeq" id="WP_289362930.1">
    <property type="nucleotide sequence ID" value="NZ_JAUCBP010000001.1"/>
</dbReference>
<comment type="caution">
    <text evidence="1">The sequence shown here is derived from an EMBL/GenBank/DDBJ whole genome shotgun (WGS) entry which is preliminary data.</text>
</comment>